<dbReference type="InterPro" id="IPR001242">
    <property type="entry name" value="Condensation_dom"/>
</dbReference>
<dbReference type="PANTHER" id="PTHR45398">
    <property type="match status" value="1"/>
</dbReference>
<evidence type="ECO:0000313" key="4">
    <source>
        <dbReference type="Proteomes" id="UP000661077"/>
    </source>
</evidence>
<dbReference type="Pfam" id="PF00668">
    <property type="entry name" value="Condensation"/>
    <property type="match status" value="1"/>
</dbReference>
<evidence type="ECO:0000259" key="1">
    <source>
        <dbReference type="Pfam" id="PF00668"/>
    </source>
</evidence>
<protein>
    <recommendedName>
        <fullName evidence="5">Condensation domain-containing protein</fullName>
    </recommendedName>
</protein>
<feature type="domain" description="Condensation" evidence="1">
    <location>
        <begin position="82"/>
        <end position="414"/>
    </location>
</feature>
<dbReference type="Gene3D" id="3.30.559.30">
    <property type="entry name" value="Nonribosomal peptide synthetase, condensation domain"/>
    <property type="match status" value="1"/>
</dbReference>
<gene>
    <name evidence="3" type="ORF">JM946_13960</name>
</gene>
<evidence type="ECO:0008006" key="5">
    <source>
        <dbReference type="Google" id="ProtNLM"/>
    </source>
</evidence>
<feature type="domain" description="TubC N-terminal docking" evidence="2">
    <location>
        <begin position="15"/>
        <end position="61"/>
    </location>
</feature>
<name>A0ABS1WXY6_9GAMM</name>
<dbReference type="InterPro" id="IPR023213">
    <property type="entry name" value="CAT-like_dom_sf"/>
</dbReference>
<evidence type="ECO:0000313" key="3">
    <source>
        <dbReference type="EMBL" id="MBM0105840.1"/>
    </source>
</evidence>
<dbReference type="PANTHER" id="PTHR45398:SF1">
    <property type="entry name" value="ENZYME, PUTATIVE (JCVI)-RELATED"/>
    <property type="match status" value="1"/>
</dbReference>
<keyword evidence="4" id="KW-1185">Reference proteome</keyword>
<dbReference type="Gene3D" id="1.10.10.1830">
    <property type="entry name" value="Non-ribosomal peptide synthase, adenylation domain"/>
    <property type="match status" value="1"/>
</dbReference>
<dbReference type="InterPro" id="IPR041464">
    <property type="entry name" value="TubC_N"/>
</dbReference>
<comment type="caution">
    <text evidence="3">The sequence shown here is derived from an EMBL/GenBank/DDBJ whole genome shotgun (WGS) entry which is preliminary data.</text>
</comment>
<accession>A0ABS1WXY6</accession>
<dbReference type="InterPro" id="IPR044894">
    <property type="entry name" value="TubC_N_sf"/>
</dbReference>
<dbReference type="SUPFAM" id="SSF52777">
    <property type="entry name" value="CoA-dependent acyltransferases"/>
    <property type="match status" value="2"/>
</dbReference>
<sequence>MSFNESHAKEGIRTLDYIRSKGVILWTKNGRLHFRAPKGVLTPDDVERLRDASGQIIATLERLSKAADADTEIHPRVRFERAPVSFSQLAYWNVAQLARRPSVRHLAAATRLQGQLDLGLLHQSLGRMIQRHEALRTRVVVVDDMPVQHIDREIECQIRIIDLSAAPRADQDHLIKSRVHQLMLEPVDVTKGPLFIVGLLKLARDEHVLVVAMEHLISDAKSVGILMRDLLAAYVCLANREEPGLPSLPVQFADYATWLQDIYRPCIERRAEEWTRHLHGCPTLEFPEADAVDPSAGGWGATPVEIPLHMKERLLQWSRSKGTTVVMAVLVVYVATLLCWCRAEQTVVRYQTDGRFNSKVQHAIGYFATVLYLRVCVTDSTSFSELLSRVTREYCAAHEHADFSYIDAQLPRLESASAPTFNWVPQSASTFNATSPLICSPIEFPAPALDGPKDERDPALLLYEGPSDISGSLLFPRHRFSEASMRQFVRTFMLLLGGLLRDEDRPIRGFPLQ</sequence>
<proteinExistence type="predicted"/>
<organism evidence="3 4">
    <name type="scientific">Steroidobacter gossypii</name>
    <dbReference type="NCBI Taxonomy" id="2805490"/>
    <lineage>
        <taxon>Bacteria</taxon>
        <taxon>Pseudomonadati</taxon>
        <taxon>Pseudomonadota</taxon>
        <taxon>Gammaproteobacteria</taxon>
        <taxon>Steroidobacterales</taxon>
        <taxon>Steroidobacteraceae</taxon>
        <taxon>Steroidobacter</taxon>
    </lineage>
</organism>
<evidence type="ECO:0000259" key="2">
    <source>
        <dbReference type="Pfam" id="PF18563"/>
    </source>
</evidence>
<dbReference type="Proteomes" id="UP000661077">
    <property type="component" value="Unassembled WGS sequence"/>
</dbReference>
<dbReference type="EMBL" id="JAEVLS010000003">
    <property type="protein sequence ID" value="MBM0105840.1"/>
    <property type="molecule type" value="Genomic_DNA"/>
</dbReference>
<reference evidence="3 4" key="1">
    <citation type="journal article" date="2021" name="Int. J. Syst. Evol. Microbiol.">
        <title>Steroidobacter gossypii sp. nov., isolated from soil of cotton cropping field.</title>
        <authorList>
            <person name="Huang R."/>
            <person name="Yang S."/>
            <person name="Zhen C."/>
            <person name="Liu W."/>
        </authorList>
    </citation>
    <scope>NUCLEOTIDE SEQUENCE [LARGE SCALE GENOMIC DNA]</scope>
    <source>
        <strain evidence="3 4">S1-65</strain>
    </source>
</reference>
<dbReference type="Gene3D" id="3.30.559.10">
    <property type="entry name" value="Chloramphenicol acetyltransferase-like domain"/>
    <property type="match status" value="1"/>
</dbReference>
<dbReference type="Pfam" id="PF18563">
    <property type="entry name" value="TubC_N"/>
    <property type="match status" value="1"/>
</dbReference>